<sequence length="487" mass="53240">MERGERLRKREAERAEKRAKKRRKLGKKPLTVDRSGGYESQPKKHANKRRLELARLERLVSKQEELLRDYRPPVHVAPLDPELKRKRRRRDFYDLDTSHWKLTGAARPADSLPGAGGTELVNEREDWEAGEDLFEKLAGASSGGASGGGNDTDSDDDSSSDSGDDDGGGEEGRGRQKGETSGGGFYEGPEACREYLDLNHQLAQRLHDGGKESQTEEALKRYQRSLELDPVDHVNARRGLVRLLLDGGDADKARAVIDRFPDDRGCEMAWSLAAIEFVAWSVLQEDGSGEEVAGKALREACGANPFVAWNIAHREVFDEVVEHADEIESPPAGSVMEAFWYMVREGGLWESLEGASEWVADFLLQNEMLPPNPHQGDDGVVAGEDSKDDSDGNTNGGGVREEKRVRQASADEAGDGEEEEGSTKMVLSEGDVDNDESNAGMFANMFETAVGMAAELAEQQLGMEEGEGGEEASAQGRGIVGRGARGR</sequence>
<evidence type="ECO:0000313" key="2">
    <source>
        <dbReference type="EMBL" id="CBJ48290.1"/>
    </source>
</evidence>
<proteinExistence type="predicted"/>
<dbReference type="Pfam" id="PF14559">
    <property type="entry name" value="TPR_19"/>
    <property type="match status" value="1"/>
</dbReference>
<name>D7FPV9_ECTSI</name>
<dbReference type="SUPFAM" id="SSF48452">
    <property type="entry name" value="TPR-like"/>
    <property type="match status" value="1"/>
</dbReference>
<dbReference type="InterPro" id="IPR011990">
    <property type="entry name" value="TPR-like_helical_dom_sf"/>
</dbReference>
<evidence type="ECO:0000313" key="3">
    <source>
        <dbReference type="Proteomes" id="UP000002630"/>
    </source>
</evidence>
<accession>D7FPV9</accession>
<dbReference type="AlphaFoldDB" id="D7FPV9"/>
<feature type="compositionally biased region" description="Gly residues" evidence="1">
    <location>
        <begin position="478"/>
        <end position="487"/>
    </location>
</feature>
<evidence type="ECO:0000256" key="1">
    <source>
        <dbReference type="SAM" id="MobiDB-lite"/>
    </source>
</evidence>
<feature type="region of interest" description="Disordered" evidence="1">
    <location>
        <begin position="459"/>
        <end position="487"/>
    </location>
</feature>
<dbReference type="OrthoDB" id="10358126at2759"/>
<feature type="region of interest" description="Disordered" evidence="1">
    <location>
        <begin position="369"/>
        <end position="438"/>
    </location>
</feature>
<dbReference type="EMBL" id="FN648375">
    <property type="protein sequence ID" value="CBJ48290.1"/>
    <property type="molecule type" value="Genomic_DNA"/>
</dbReference>
<dbReference type="InParanoid" id="D7FPV9"/>
<dbReference type="EMBL" id="FN649727">
    <property type="protein sequence ID" value="CBJ48290.1"/>
    <property type="molecule type" value="Genomic_DNA"/>
</dbReference>
<feature type="compositionally biased region" description="Basic residues" evidence="1">
    <location>
        <begin position="17"/>
        <end position="27"/>
    </location>
</feature>
<dbReference type="Proteomes" id="UP000002630">
    <property type="component" value="Linkage Group LG02"/>
</dbReference>
<organism evidence="2 3">
    <name type="scientific">Ectocarpus siliculosus</name>
    <name type="common">Brown alga</name>
    <name type="synonym">Conferva siliculosa</name>
    <dbReference type="NCBI Taxonomy" id="2880"/>
    <lineage>
        <taxon>Eukaryota</taxon>
        <taxon>Sar</taxon>
        <taxon>Stramenopiles</taxon>
        <taxon>Ochrophyta</taxon>
        <taxon>PX clade</taxon>
        <taxon>Phaeophyceae</taxon>
        <taxon>Ectocarpales</taxon>
        <taxon>Ectocarpaceae</taxon>
        <taxon>Ectocarpus</taxon>
    </lineage>
</organism>
<feature type="region of interest" description="Disordered" evidence="1">
    <location>
        <begin position="97"/>
        <end position="188"/>
    </location>
</feature>
<feature type="region of interest" description="Disordered" evidence="1">
    <location>
        <begin position="1"/>
        <end position="50"/>
    </location>
</feature>
<protein>
    <submittedName>
        <fullName evidence="2">Uncharacterized protein</fullName>
    </submittedName>
</protein>
<feature type="compositionally biased region" description="Gly residues" evidence="1">
    <location>
        <begin position="141"/>
        <end position="150"/>
    </location>
</feature>
<dbReference type="eggNOG" id="ENOG502QU7Q">
    <property type="taxonomic scope" value="Eukaryota"/>
</dbReference>
<feature type="compositionally biased region" description="Acidic residues" evidence="1">
    <location>
        <begin position="152"/>
        <end position="169"/>
    </location>
</feature>
<gene>
    <name evidence="2" type="ORF">Esi_0002_0004</name>
</gene>
<reference evidence="2 3" key="1">
    <citation type="journal article" date="2010" name="Nature">
        <title>The Ectocarpus genome and the independent evolution of multicellularity in brown algae.</title>
        <authorList>
            <person name="Cock J.M."/>
            <person name="Sterck L."/>
            <person name="Rouze P."/>
            <person name="Scornet D."/>
            <person name="Allen A.E."/>
            <person name="Amoutzias G."/>
            <person name="Anthouard V."/>
            <person name="Artiguenave F."/>
            <person name="Aury J.M."/>
            <person name="Badger J.H."/>
            <person name="Beszteri B."/>
            <person name="Billiau K."/>
            <person name="Bonnet E."/>
            <person name="Bothwell J.H."/>
            <person name="Bowler C."/>
            <person name="Boyen C."/>
            <person name="Brownlee C."/>
            <person name="Carrano C.J."/>
            <person name="Charrier B."/>
            <person name="Cho G.Y."/>
            <person name="Coelho S.M."/>
            <person name="Collen J."/>
            <person name="Corre E."/>
            <person name="Da Silva C."/>
            <person name="Delage L."/>
            <person name="Delaroque N."/>
            <person name="Dittami S.M."/>
            <person name="Doulbeau S."/>
            <person name="Elias M."/>
            <person name="Farnham G."/>
            <person name="Gachon C.M."/>
            <person name="Gschloessl B."/>
            <person name="Heesch S."/>
            <person name="Jabbari K."/>
            <person name="Jubin C."/>
            <person name="Kawai H."/>
            <person name="Kimura K."/>
            <person name="Kloareg B."/>
            <person name="Kupper F.C."/>
            <person name="Lang D."/>
            <person name="Le Bail A."/>
            <person name="Leblanc C."/>
            <person name="Lerouge P."/>
            <person name="Lohr M."/>
            <person name="Lopez P.J."/>
            <person name="Martens C."/>
            <person name="Maumus F."/>
            <person name="Michel G."/>
            <person name="Miranda-Saavedra D."/>
            <person name="Morales J."/>
            <person name="Moreau H."/>
            <person name="Motomura T."/>
            <person name="Nagasato C."/>
            <person name="Napoli C.A."/>
            <person name="Nelson D.R."/>
            <person name="Nyvall-Collen P."/>
            <person name="Peters A.F."/>
            <person name="Pommier C."/>
            <person name="Potin P."/>
            <person name="Poulain J."/>
            <person name="Quesneville H."/>
            <person name="Read B."/>
            <person name="Rensing S.A."/>
            <person name="Ritter A."/>
            <person name="Rousvoal S."/>
            <person name="Samanta M."/>
            <person name="Samson G."/>
            <person name="Schroeder D.C."/>
            <person name="Segurens B."/>
            <person name="Strittmatter M."/>
            <person name="Tonon T."/>
            <person name="Tregear J.W."/>
            <person name="Valentin K."/>
            <person name="von Dassow P."/>
            <person name="Yamagishi T."/>
            <person name="Van de Peer Y."/>
            <person name="Wincker P."/>
        </authorList>
    </citation>
    <scope>NUCLEOTIDE SEQUENCE [LARGE SCALE GENOMIC DNA]</scope>
    <source>
        <strain evidence="3">Ec32 / CCAP1310/4</strain>
    </source>
</reference>
<feature type="compositionally biased region" description="Basic and acidic residues" evidence="1">
    <location>
        <begin position="1"/>
        <end position="16"/>
    </location>
</feature>
<keyword evidence="3" id="KW-1185">Reference proteome</keyword>